<dbReference type="PANTHER" id="PTHR11635:SF152">
    <property type="entry name" value="CAMP-DEPENDENT PROTEIN KINASE TYPE I REGULATORY SUBUNIT-RELATED"/>
    <property type="match status" value="1"/>
</dbReference>
<evidence type="ECO:0000256" key="1">
    <source>
        <dbReference type="ARBA" id="ARBA00005753"/>
    </source>
</evidence>
<dbReference type="Pfam" id="PF00027">
    <property type="entry name" value="cNMP_binding"/>
    <property type="match status" value="1"/>
</dbReference>
<dbReference type="GO" id="GO:0005829">
    <property type="term" value="C:cytosol"/>
    <property type="evidence" value="ECO:0007669"/>
    <property type="project" value="TreeGrafter"/>
</dbReference>
<keyword evidence="6" id="KW-1185">Reference proteome</keyword>
<dbReference type="PROSITE" id="PS00889">
    <property type="entry name" value="CNMP_BINDING_2"/>
    <property type="match status" value="1"/>
</dbReference>
<comment type="similarity">
    <text evidence="1">Belongs to the cAMP-dependent kinase regulatory chain family.</text>
</comment>
<keyword evidence="3" id="KW-0114">cAMP</keyword>
<gene>
    <name evidence="5" type="ORF">AFUS01_LOCUS25690</name>
</gene>
<dbReference type="InterPro" id="IPR000595">
    <property type="entry name" value="cNMP-bd_dom"/>
</dbReference>
<dbReference type="InterPro" id="IPR050503">
    <property type="entry name" value="cAMP-dep_PK_reg_su-like"/>
</dbReference>
<evidence type="ECO:0000256" key="2">
    <source>
        <dbReference type="ARBA" id="ARBA00022566"/>
    </source>
</evidence>
<evidence type="ECO:0000313" key="6">
    <source>
        <dbReference type="Proteomes" id="UP000708208"/>
    </source>
</evidence>
<evidence type="ECO:0000259" key="4">
    <source>
        <dbReference type="PROSITE" id="PS50042"/>
    </source>
</evidence>
<dbReference type="AlphaFoldDB" id="A0A8J2L403"/>
<dbReference type="EMBL" id="CAJVCH010332823">
    <property type="protein sequence ID" value="CAG7814984.1"/>
    <property type="molecule type" value="Genomic_DNA"/>
</dbReference>
<evidence type="ECO:0000256" key="3">
    <source>
        <dbReference type="ARBA" id="ARBA00023149"/>
    </source>
</evidence>
<dbReference type="GO" id="GO:0030552">
    <property type="term" value="F:cAMP binding"/>
    <property type="evidence" value="ECO:0007669"/>
    <property type="project" value="UniProtKB-KW"/>
</dbReference>
<dbReference type="Proteomes" id="UP000708208">
    <property type="component" value="Unassembled WGS sequence"/>
</dbReference>
<organism evidence="5 6">
    <name type="scientific">Allacma fusca</name>
    <dbReference type="NCBI Taxonomy" id="39272"/>
    <lineage>
        <taxon>Eukaryota</taxon>
        <taxon>Metazoa</taxon>
        <taxon>Ecdysozoa</taxon>
        <taxon>Arthropoda</taxon>
        <taxon>Hexapoda</taxon>
        <taxon>Collembola</taxon>
        <taxon>Symphypleona</taxon>
        <taxon>Sminthuridae</taxon>
        <taxon>Allacma</taxon>
    </lineage>
</organism>
<dbReference type="GO" id="GO:0005952">
    <property type="term" value="C:cAMP-dependent protein kinase complex"/>
    <property type="evidence" value="ECO:0007669"/>
    <property type="project" value="InterPro"/>
</dbReference>
<proteinExistence type="inferred from homology"/>
<protein>
    <recommendedName>
        <fullName evidence="4">Cyclic nucleotide-binding domain-containing protein</fullName>
    </recommendedName>
</protein>
<dbReference type="InterPro" id="IPR018488">
    <property type="entry name" value="cNMP-bd_CS"/>
</dbReference>
<dbReference type="GO" id="GO:0034236">
    <property type="term" value="F:protein kinase A catalytic subunit binding"/>
    <property type="evidence" value="ECO:0007669"/>
    <property type="project" value="TreeGrafter"/>
</dbReference>
<dbReference type="SMART" id="SM00100">
    <property type="entry name" value="cNMP"/>
    <property type="match status" value="1"/>
</dbReference>
<accession>A0A8J2L403</accession>
<keyword evidence="2" id="KW-0116">cAMP-binding</keyword>
<dbReference type="GO" id="GO:0004862">
    <property type="term" value="F:cAMP-dependent protein kinase inhibitor activity"/>
    <property type="evidence" value="ECO:0007669"/>
    <property type="project" value="TreeGrafter"/>
</dbReference>
<dbReference type="OrthoDB" id="417078at2759"/>
<dbReference type="CDD" id="cd00038">
    <property type="entry name" value="CAP_ED"/>
    <property type="match status" value="1"/>
</dbReference>
<feature type="domain" description="Cyclic nucleotide-binding" evidence="4">
    <location>
        <begin position="1"/>
        <end position="107"/>
    </location>
</feature>
<dbReference type="PROSITE" id="PS00888">
    <property type="entry name" value="CNMP_BINDING_1"/>
    <property type="match status" value="1"/>
</dbReference>
<keyword evidence="2" id="KW-0547">Nucleotide-binding</keyword>
<sequence length="107" mass="12109">EQMQEVIDAMFERKVTKGEYVIKQGEDGDNFYVIQSGKYKVFVKIDSEPQAKAVGGYDGAGSFGELALMYNMPRAATVQAESDGSLWAMDRQTFRRIVLKNAFKKRQ</sequence>
<dbReference type="PANTHER" id="PTHR11635">
    <property type="entry name" value="CAMP-DEPENDENT PROTEIN KINASE REGULATORY CHAIN"/>
    <property type="match status" value="1"/>
</dbReference>
<comment type="caution">
    <text evidence="5">The sequence shown here is derived from an EMBL/GenBank/DDBJ whole genome shotgun (WGS) entry which is preliminary data.</text>
</comment>
<evidence type="ECO:0000313" key="5">
    <source>
        <dbReference type="EMBL" id="CAG7814984.1"/>
    </source>
</evidence>
<reference evidence="5" key="1">
    <citation type="submission" date="2021-06" db="EMBL/GenBank/DDBJ databases">
        <authorList>
            <person name="Hodson N. C."/>
            <person name="Mongue J. A."/>
            <person name="Jaron S. K."/>
        </authorList>
    </citation>
    <scope>NUCLEOTIDE SEQUENCE</scope>
</reference>
<feature type="non-terminal residue" evidence="5">
    <location>
        <position position="1"/>
    </location>
</feature>
<name>A0A8J2L403_9HEXA</name>
<dbReference type="PROSITE" id="PS50042">
    <property type="entry name" value="CNMP_BINDING_3"/>
    <property type="match status" value="1"/>
</dbReference>
<feature type="non-terminal residue" evidence="5">
    <location>
        <position position="107"/>
    </location>
</feature>